<feature type="coiled-coil region" evidence="6">
    <location>
        <begin position="292"/>
        <end position="349"/>
    </location>
</feature>
<gene>
    <name evidence="9" type="ORF">LPJ61_005073</name>
</gene>
<keyword evidence="10" id="KW-1185">Reference proteome</keyword>
<dbReference type="AlphaFoldDB" id="A0A9W7Y3P8"/>
<feature type="region of interest" description="Disordered" evidence="7">
    <location>
        <begin position="1"/>
        <end position="47"/>
    </location>
</feature>
<evidence type="ECO:0000256" key="4">
    <source>
        <dbReference type="ARBA" id="ARBA00023163"/>
    </source>
</evidence>
<comment type="subcellular location">
    <subcellularLocation>
        <location evidence="1">Nucleus</location>
    </subcellularLocation>
</comment>
<organism evidence="9 10">
    <name type="scientific">Coemansia biformis</name>
    <dbReference type="NCBI Taxonomy" id="1286918"/>
    <lineage>
        <taxon>Eukaryota</taxon>
        <taxon>Fungi</taxon>
        <taxon>Fungi incertae sedis</taxon>
        <taxon>Zoopagomycota</taxon>
        <taxon>Kickxellomycotina</taxon>
        <taxon>Kickxellomycetes</taxon>
        <taxon>Kickxellales</taxon>
        <taxon>Kickxellaceae</taxon>
        <taxon>Coemansia</taxon>
    </lineage>
</organism>
<protein>
    <recommendedName>
        <fullName evidence="8">TAFII55 protein conserved region domain-containing protein</fullName>
    </recommendedName>
</protein>
<dbReference type="PANTHER" id="PTHR12228">
    <property type="entry name" value="TRANSCRIPTION INITIATION FACTOR TFIID 55 KD SUBUNIT-RELATED"/>
    <property type="match status" value="1"/>
</dbReference>
<accession>A0A9W7Y3P8</accession>
<dbReference type="PANTHER" id="PTHR12228:SF0">
    <property type="entry name" value="TATA-BOX BINDING PROTEIN ASSOCIATED FACTOR 7"/>
    <property type="match status" value="1"/>
</dbReference>
<evidence type="ECO:0000256" key="6">
    <source>
        <dbReference type="SAM" id="Coils"/>
    </source>
</evidence>
<comment type="similarity">
    <text evidence="2">Belongs to the TAF7 family.</text>
</comment>
<dbReference type="SMART" id="SM01370">
    <property type="entry name" value="TAFII55_N"/>
    <property type="match status" value="1"/>
</dbReference>
<feature type="compositionally biased region" description="Basic and acidic residues" evidence="7">
    <location>
        <begin position="364"/>
        <end position="382"/>
    </location>
</feature>
<name>A0A9W7Y3P8_9FUNG</name>
<dbReference type="Pfam" id="PF04658">
    <property type="entry name" value="TAFII55_N"/>
    <property type="match status" value="1"/>
</dbReference>
<evidence type="ECO:0000313" key="9">
    <source>
        <dbReference type="EMBL" id="KAJ1726609.1"/>
    </source>
</evidence>
<evidence type="ECO:0000256" key="1">
    <source>
        <dbReference type="ARBA" id="ARBA00004123"/>
    </source>
</evidence>
<evidence type="ECO:0000256" key="2">
    <source>
        <dbReference type="ARBA" id="ARBA00009368"/>
    </source>
</evidence>
<evidence type="ECO:0000259" key="8">
    <source>
        <dbReference type="SMART" id="SM01370"/>
    </source>
</evidence>
<keyword evidence="3" id="KW-0805">Transcription regulation</keyword>
<dbReference type="InterPro" id="IPR006751">
    <property type="entry name" value="TAFII55_prot_cons_reg"/>
</dbReference>
<dbReference type="InterPro" id="IPR037817">
    <property type="entry name" value="TAF7"/>
</dbReference>
<dbReference type="EMBL" id="JANBOI010001462">
    <property type="protein sequence ID" value="KAJ1726609.1"/>
    <property type="molecule type" value="Genomic_DNA"/>
</dbReference>
<keyword evidence="4" id="KW-0804">Transcription</keyword>
<dbReference type="Proteomes" id="UP001143981">
    <property type="component" value="Unassembled WGS sequence"/>
</dbReference>
<reference evidence="9" key="1">
    <citation type="submission" date="2022-07" db="EMBL/GenBank/DDBJ databases">
        <title>Phylogenomic reconstructions and comparative analyses of Kickxellomycotina fungi.</title>
        <authorList>
            <person name="Reynolds N.K."/>
            <person name="Stajich J.E."/>
            <person name="Barry K."/>
            <person name="Grigoriev I.V."/>
            <person name="Crous P."/>
            <person name="Smith M.E."/>
        </authorList>
    </citation>
    <scope>NUCLEOTIDE SEQUENCE</scope>
    <source>
        <strain evidence="9">BCRC 34381</strain>
    </source>
</reference>
<evidence type="ECO:0000256" key="3">
    <source>
        <dbReference type="ARBA" id="ARBA00023015"/>
    </source>
</evidence>
<evidence type="ECO:0000256" key="7">
    <source>
        <dbReference type="SAM" id="MobiDB-lite"/>
    </source>
</evidence>
<comment type="caution">
    <text evidence="9">The sequence shown here is derived from an EMBL/GenBank/DDBJ whole genome shotgun (WGS) entry which is preliminary data.</text>
</comment>
<feature type="region of interest" description="Disordered" evidence="7">
    <location>
        <begin position="353"/>
        <end position="388"/>
    </location>
</feature>
<keyword evidence="5" id="KW-0539">Nucleus</keyword>
<proteinExistence type="inferred from homology"/>
<sequence length="388" mass="42982">MSFLEAPYQPPRPRGRPPLGERQRNRLTLKLSGASRGVDAKPEPEDTEVQLEEQFIVRVLPEMAGHFGKLVNERRIQDHLEITFRDGRNAVVKFDGGLYAAKLVDLPTITEAYRTADKKQLLKTADICQMLLIERRVSEAEASQVPLARGLDVIHPDGLAAPLASVRKARFRPRIPNSKIDAIEREVLRLLEEDAQAVAVKFDVCDDQGEDGRGATPGIDIMSPVTLDDLNTPAVADEDAASSIANEDLEFDESLAAELEQGLGELGDDDDEDDDDNDDDDDQPSNERAMQMKLLGEEVAELEHTIKKKRADLNSAPNPIIRKRFEDIIQKLQNELDAKKLQLGHYAREVAKEVADEEDAGEQAGERAEEPSGEHMGERVDSAGDPSE</sequence>
<dbReference type="GO" id="GO:0051123">
    <property type="term" value="P:RNA polymerase II preinitiation complex assembly"/>
    <property type="evidence" value="ECO:0007669"/>
    <property type="project" value="TreeGrafter"/>
</dbReference>
<feature type="domain" description="TAFII55 protein conserved region" evidence="8">
    <location>
        <begin position="51"/>
        <end position="199"/>
    </location>
</feature>
<dbReference type="GO" id="GO:0016251">
    <property type="term" value="F:RNA polymerase II general transcription initiation factor activity"/>
    <property type="evidence" value="ECO:0007669"/>
    <property type="project" value="TreeGrafter"/>
</dbReference>
<dbReference type="OrthoDB" id="153872at2759"/>
<evidence type="ECO:0000313" key="10">
    <source>
        <dbReference type="Proteomes" id="UP001143981"/>
    </source>
</evidence>
<feature type="compositionally biased region" description="Acidic residues" evidence="7">
    <location>
        <begin position="266"/>
        <end position="284"/>
    </location>
</feature>
<feature type="region of interest" description="Disordered" evidence="7">
    <location>
        <begin position="264"/>
        <end position="291"/>
    </location>
</feature>
<dbReference type="GO" id="GO:0005669">
    <property type="term" value="C:transcription factor TFIID complex"/>
    <property type="evidence" value="ECO:0007669"/>
    <property type="project" value="InterPro"/>
</dbReference>
<dbReference type="CDD" id="cd08047">
    <property type="entry name" value="TAF7"/>
    <property type="match status" value="1"/>
</dbReference>
<keyword evidence="6" id="KW-0175">Coiled coil</keyword>
<evidence type="ECO:0000256" key="5">
    <source>
        <dbReference type="ARBA" id="ARBA00023242"/>
    </source>
</evidence>